<gene>
    <name evidence="1" type="ORF">BN938_0857</name>
</gene>
<dbReference type="HOGENOM" id="CLU_462170_0_0_10"/>
<dbReference type="eggNOG" id="COG3291">
    <property type="taxonomic scope" value="Bacteria"/>
</dbReference>
<protein>
    <submittedName>
        <fullName evidence="1">Putative cell surface protein</fullName>
    </submittedName>
</protein>
<dbReference type="PATRIC" id="fig|1433126.3.peg.857"/>
<dbReference type="Gene3D" id="2.60.40.2620">
    <property type="entry name" value="Fimbrillin-like"/>
    <property type="match status" value="1"/>
</dbReference>
<dbReference type="EMBL" id="HG934468">
    <property type="protein sequence ID" value="CDN30958.1"/>
    <property type="molecule type" value="Genomic_DNA"/>
</dbReference>
<dbReference type="STRING" id="1433126.BN938_0857"/>
<dbReference type="KEGG" id="rbc:BN938_0857"/>
<accession>A0A060RB07</accession>
<dbReference type="Gene3D" id="2.60.40.2630">
    <property type="match status" value="1"/>
</dbReference>
<dbReference type="CDD" id="cd13121">
    <property type="entry name" value="BF2867_like_C"/>
    <property type="match status" value="1"/>
</dbReference>
<dbReference type="Proteomes" id="UP000027616">
    <property type="component" value="Chromosome I"/>
</dbReference>
<dbReference type="InterPro" id="IPR042278">
    <property type="entry name" value="Mfa-like_1_N"/>
</dbReference>
<name>A0A060RB07_9BACT</name>
<organism evidence="1 2">
    <name type="scientific">Mucinivorans hirudinis</name>
    <dbReference type="NCBI Taxonomy" id="1433126"/>
    <lineage>
        <taxon>Bacteria</taxon>
        <taxon>Pseudomonadati</taxon>
        <taxon>Bacteroidota</taxon>
        <taxon>Bacteroidia</taxon>
        <taxon>Bacteroidales</taxon>
        <taxon>Rikenellaceae</taxon>
        <taxon>Mucinivorans</taxon>
    </lineage>
</organism>
<dbReference type="InterPro" id="IPR025049">
    <property type="entry name" value="Mfa-like_1"/>
</dbReference>
<sequence length="590" mass="65505">MKKFLTVLTLAALFVCCQKGSQNPPEVVTPQSVTIKPVISKATELSFEQGDKVGLAIIKDDKTKHADNAPMTYRDGMFTSEVVWYEQASTKSQFMAYYPYSTTGMPATFSVSTDQTKEYDSSDLMIAVKESVTPTNDAVDMEFNRLLSRIVVNVNKSDADINSIVIQNSIPTATVDWTNLTATVDTKVAAADIIAQTVTDNSLYRAIVVPQTVSLTVMVTTTQGKTYATKLGSATIVGGGQYKVDAQLDKERLVVSMSSEIENWSDQGEIKKKVVVDPTPEGATAYITKVFDYMPAVGQFTNKLPLYEEGDTQEIMNQKVLAAIGNNKRGLINLGGFGGYVVVGFDHTIANVEGKRDFRVLGNVFYANANPDVNAPEGGSCQPGVIMVAYDADKKGVPELCEWYEIAGSAHEDPKKELWYQKAYDANNDVDIIYDYEITYHKPKKEPTSQDEWATYIPWEDNKGWSGHKVKNQFHKQPYYPLWAKGDKLTFKGTRLPQNGVDESGVGRYYVLYKFRYGYAGNELNVRDDSAIDISWAVNKKGERVHLPGVDFIKIYTGINQENGWLGECATKIMSIEDLHILGVSIDTRK</sequence>
<keyword evidence="2" id="KW-1185">Reference proteome</keyword>
<dbReference type="Pfam" id="PF13149">
    <property type="entry name" value="Mfa_like_1"/>
    <property type="match status" value="1"/>
</dbReference>
<dbReference type="CDD" id="cd13120">
    <property type="entry name" value="BF2867_like_N"/>
    <property type="match status" value="1"/>
</dbReference>
<proteinExistence type="predicted"/>
<evidence type="ECO:0000313" key="1">
    <source>
        <dbReference type="EMBL" id="CDN30958.1"/>
    </source>
</evidence>
<dbReference type="AlphaFoldDB" id="A0A060RB07"/>
<evidence type="ECO:0000313" key="2">
    <source>
        <dbReference type="Proteomes" id="UP000027616"/>
    </source>
</evidence>
<reference evidence="1 2" key="1">
    <citation type="journal article" date="2015" name="Genome Announc.">
        <title>Complete Genome Sequence of the Novel Leech Symbiont Mucinivorans hirudinis M3T.</title>
        <authorList>
            <person name="Nelson M.C."/>
            <person name="Bomar L."/>
            <person name="Graf J."/>
        </authorList>
    </citation>
    <scope>NUCLEOTIDE SEQUENCE [LARGE SCALE GENOMIC DNA]</scope>
    <source>
        <strain evidence="2">M3</strain>
    </source>
</reference>